<evidence type="ECO:0000313" key="1">
    <source>
        <dbReference type="EMBL" id="NEK22143.1"/>
    </source>
</evidence>
<name>A0A6P0CCC6_9RHOB</name>
<reference evidence="1 2" key="1">
    <citation type="submission" date="2020-01" db="EMBL/GenBank/DDBJ databases">
        <title>Sulfitobacter sediminilitoris sp. nov., isolated from a tidal flat.</title>
        <authorList>
            <person name="Park S."/>
            <person name="Yoon J.-H."/>
        </authorList>
    </citation>
    <scope>NUCLEOTIDE SEQUENCE [LARGE SCALE GENOMIC DNA]</scope>
    <source>
        <strain evidence="1 2">JBTF-M27</strain>
    </source>
</reference>
<protein>
    <submittedName>
        <fullName evidence="1">Uncharacterized protein</fullName>
    </submittedName>
</protein>
<dbReference type="RefSeq" id="WP_164353072.1">
    <property type="nucleotide sequence ID" value="NZ_JAABNT010000003.1"/>
</dbReference>
<accession>A0A6P0CCC6</accession>
<comment type="caution">
    <text evidence="1">The sequence shown here is derived from an EMBL/GenBank/DDBJ whole genome shotgun (WGS) entry which is preliminary data.</text>
</comment>
<evidence type="ECO:0000313" key="2">
    <source>
        <dbReference type="Proteomes" id="UP000468591"/>
    </source>
</evidence>
<keyword evidence="2" id="KW-1185">Reference proteome</keyword>
<proteinExistence type="predicted"/>
<organism evidence="1 2">
    <name type="scientific">Sulfitobacter sediminilitoris</name>
    <dbReference type="NCBI Taxonomy" id="2698830"/>
    <lineage>
        <taxon>Bacteria</taxon>
        <taxon>Pseudomonadati</taxon>
        <taxon>Pseudomonadota</taxon>
        <taxon>Alphaproteobacteria</taxon>
        <taxon>Rhodobacterales</taxon>
        <taxon>Roseobacteraceae</taxon>
        <taxon>Sulfitobacter</taxon>
    </lineage>
</organism>
<gene>
    <name evidence="1" type="ORF">GV827_06985</name>
</gene>
<dbReference type="Proteomes" id="UP000468591">
    <property type="component" value="Unassembled WGS sequence"/>
</dbReference>
<dbReference type="AlphaFoldDB" id="A0A6P0CCC6"/>
<sequence length="88" mass="10367">MNDQDPEIIYSKRTGSYLVDNERVEVLIYKSDTDPQWILEVVNRNGTSIVWDDAFINDDMAWRVFQDTVENEGIRAFLDEDDPRMTVH</sequence>
<dbReference type="EMBL" id="JAABNT010000003">
    <property type="protein sequence ID" value="NEK22143.1"/>
    <property type="molecule type" value="Genomic_DNA"/>
</dbReference>